<dbReference type="CDD" id="cd00093">
    <property type="entry name" value="HTH_XRE"/>
    <property type="match status" value="1"/>
</dbReference>
<reference evidence="2" key="1">
    <citation type="journal article" date="2014" name="Int. J. Syst. Evol. Microbiol.">
        <title>Complete genome sequence of Corynebacterium casei LMG S-19264T (=DSM 44701T), isolated from a smear-ripened cheese.</title>
        <authorList>
            <consortium name="US DOE Joint Genome Institute (JGI-PGF)"/>
            <person name="Walter F."/>
            <person name="Albersmeier A."/>
            <person name="Kalinowski J."/>
            <person name="Ruckert C."/>
        </authorList>
    </citation>
    <scope>NUCLEOTIDE SEQUENCE</scope>
    <source>
        <strain evidence="2">JCM 3035</strain>
    </source>
</reference>
<keyword evidence="3" id="KW-1185">Reference proteome</keyword>
<evidence type="ECO:0008006" key="4">
    <source>
        <dbReference type="Google" id="ProtNLM"/>
    </source>
</evidence>
<organism evidence="2 3">
    <name type="scientific">Streptomyces flaveus</name>
    <dbReference type="NCBI Taxonomy" id="66370"/>
    <lineage>
        <taxon>Bacteria</taxon>
        <taxon>Bacillati</taxon>
        <taxon>Actinomycetota</taxon>
        <taxon>Actinomycetes</taxon>
        <taxon>Kitasatosporales</taxon>
        <taxon>Streptomycetaceae</taxon>
        <taxon>Streptomyces</taxon>
        <taxon>Streptomyces aurantiacus group</taxon>
    </lineage>
</organism>
<dbReference type="Proteomes" id="UP000637788">
    <property type="component" value="Unassembled WGS sequence"/>
</dbReference>
<comment type="caution">
    <text evidence="2">The sequence shown here is derived from an EMBL/GenBank/DDBJ whole genome shotgun (WGS) entry which is preliminary data.</text>
</comment>
<gene>
    <name evidence="2" type="ORF">GCM10010094_46340</name>
</gene>
<name>A0A917R0M3_9ACTN</name>
<accession>A0A917R0M3</accession>
<dbReference type="InterPro" id="IPR001387">
    <property type="entry name" value="Cro/C1-type_HTH"/>
</dbReference>
<protein>
    <recommendedName>
        <fullName evidence="4">Helix-turn-helix protein</fullName>
    </recommendedName>
</protein>
<evidence type="ECO:0000313" key="2">
    <source>
        <dbReference type="EMBL" id="GGK79800.1"/>
    </source>
</evidence>
<dbReference type="InterPro" id="IPR010982">
    <property type="entry name" value="Lambda_DNA-bd_dom_sf"/>
</dbReference>
<feature type="region of interest" description="Disordered" evidence="1">
    <location>
        <begin position="52"/>
        <end position="72"/>
    </location>
</feature>
<dbReference type="Gene3D" id="1.10.260.40">
    <property type="entry name" value="lambda repressor-like DNA-binding domains"/>
    <property type="match status" value="1"/>
</dbReference>
<proteinExistence type="predicted"/>
<sequence length="72" mass="8020">MTTDYQQAREALGVRLRELRLSAPDGRFTGSGLARRLGWPQPKISKLENGRMRCTTPRSVSTSSCGKPLSER</sequence>
<dbReference type="AlphaFoldDB" id="A0A917R0M3"/>
<dbReference type="Pfam" id="PF13560">
    <property type="entry name" value="HTH_31"/>
    <property type="match status" value="1"/>
</dbReference>
<dbReference type="SUPFAM" id="SSF47413">
    <property type="entry name" value="lambda repressor-like DNA-binding domains"/>
    <property type="match status" value="1"/>
</dbReference>
<evidence type="ECO:0000313" key="3">
    <source>
        <dbReference type="Proteomes" id="UP000637788"/>
    </source>
</evidence>
<evidence type="ECO:0000256" key="1">
    <source>
        <dbReference type="SAM" id="MobiDB-lite"/>
    </source>
</evidence>
<dbReference type="EMBL" id="BMPQ01000011">
    <property type="protein sequence ID" value="GGK79800.1"/>
    <property type="molecule type" value="Genomic_DNA"/>
</dbReference>
<feature type="compositionally biased region" description="Polar residues" evidence="1">
    <location>
        <begin position="56"/>
        <end position="65"/>
    </location>
</feature>
<dbReference type="GO" id="GO:0003677">
    <property type="term" value="F:DNA binding"/>
    <property type="evidence" value="ECO:0007669"/>
    <property type="project" value="InterPro"/>
</dbReference>
<reference evidence="2" key="2">
    <citation type="submission" date="2020-09" db="EMBL/GenBank/DDBJ databases">
        <authorList>
            <person name="Sun Q."/>
            <person name="Ohkuma M."/>
        </authorList>
    </citation>
    <scope>NUCLEOTIDE SEQUENCE</scope>
    <source>
        <strain evidence="2">JCM 3035</strain>
    </source>
</reference>